<organism evidence="1 2">
    <name type="scientific">Janthinobacterium agaricidamnosum NBRC 102515 = DSM 9628</name>
    <dbReference type="NCBI Taxonomy" id="1349767"/>
    <lineage>
        <taxon>Bacteria</taxon>
        <taxon>Pseudomonadati</taxon>
        <taxon>Pseudomonadota</taxon>
        <taxon>Betaproteobacteria</taxon>
        <taxon>Burkholderiales</taxon>
        <taxon>Oxalobacteraceae</taxon>
        <taxon>Janthinobacterium</taxon>
    </lineage>
</organism>
<gene>
    <name evidence="1" type="ORF">GJA_434</name>
</gene>
<keyword evidence="2" id="KW-1185">Reference proteome</keyword>
<dbReference type="AlphaFoldDB" id="W0UX49"/>
<proteinExistence type="predicted"/>
<evidence type="ECO:0000313" key="1">
    <source>
        <dbReference type="EMBL" id="CDG81094.1"/>
    </source>
</evidence>
<sequence length="42" mass="4738">MQRTPRSGLHDATALLPPRVRQAAARYRRDGATLQALPRRRG</sequence>
<evidence type="ECO:0000313" key="2">
    <source>
        <dbReference type="Proteomes" id="UP000027604"/>
    </source>
</evidence>
<reference evidence="1 2" key="1">
    <citation type="journal article" date="2015" name="Genome Announc.">
        <title>Genome Sequence of Mushroom Soft-Rot Pathogen Janthinobacterium agaricidamnosum.</title>
        <authorList>
            <person name="Graupner K."/>
            <person name="Lackner G."/>
            <person name="Hertweck C."/>
        </authorList>
    </citation>
    <scope>NUCLEOTIDE SEQUENCE [LARGE SCALE GENOMIC DNA]</scope>
    <source>
        <strain evidence="2">NBRC 102515 / DSM 9628</strain>
    </source>
</reference>
<protein>
    <submittedName>
        <fullName evidence="1">Uncharacterized protein</fullName>
    </submittedName>
</protein>
<name>W0UX49_9BURK</name>
<dbReference type="PATRIC" id="fig|1349767.4.peg.2148"/>
<dbReference type="HOGENOM" id="CLU_3252698_0_0_4"/>
<dbReference type="Proteomes" id="UP000027604">
    <property type="component" value="Chromosome I"/>
</dbReference>
<accession>W0UX49</accession>
<dbReference type="KEGG" id="jag:GJA_434"/>
<dbReference type="EMBL" id="HG322949">
    <property type="protein sequence ID" value="CDG81094.1"/>
    <property type="molecule type" value="Genomic_DNA"/>
</dbReference>